<organism evidence="7 8">
    <name type="scientific">Acorus calamus</name>
    <name type="common">Sweet flag</name>
    <dbReference type="NCBI Taxonomy" id="4465"/>
    <lineage>
        <taxon>Eukaryota</taxon>
        <taxon>Viridiplantae</taxon>
        <taxon>Streptophyta</taxon>
        <taxon>Embryophyta</taxon>
        <taxon>Tracheophyta</taxon>
        <taxon>Spermatophyta</taxon>
        <taxon>Magnoliopsida</taxon>
        <taxon>Liliopsida</taxon>
        <taxon>Acoraceae</taxon>
        <taxon>Acorus</taxon>
    </lineage>
</organism>
<evidence type="ECO:0000256" key="2">
    <source>
        <dbReference type="ARBA" id="ARBA00022771"/>
    </source>
</evidence>
<dbReference type="InterPro" id="IPR013083">
    <property type="entry name" value="Znf_RING/FYVE/PHD"/>
</dbReference>
<feature type="domain" description="TRAF-type" evidence="6">
    <location>
        <begin position="213"/>
        <end position="264"/>
    </location>
</feature>
<dbReference type="GO" id="GO:0008270">
    <property type="term" value="F:zinc ion binding"/>
    <property type="evidence" value="ECO:0007669"/>
    <property type="project" value="UniProtKB-KW"/>
</dbReference>
<dbReference type="InterPro" id="IPR001293">
    <property type="entry name" value="Znf_TRAF"/>
</dbReference>
<feature type="region of interest" description="Disordered" evidence="5">
    <location>
        <begin position="335"/>
        <end position="374"/>
    </location>
</feature>
<name>A0AAV9E407_ACOCL</name>
<keyword evidence="8" id="KW-1185">Reference proteome</keyword>
<dbReference type="PANTHER" id="PTHR10131">
    <property type="entry name" value="TNF RECEPTOR ASSOCIATED FACTOR"/>
    <property type="match status" value="1"/>
</dbReference>
<keyword evidence="1 4" id="KW-0479">Metal-binding</keyword>
<feature type="compositionally biased region" description="Polar residues" evidence="5">
    <location>
        <begin position="347"/>
        <end position="374"/>
    </location>
</feature>
<evidence type="ECO:0000256" key="3">
    <source>
        <dbReference type="ARBA" id="ARBA00022833"/>
    </source>
</evidence>
<dbReference type="PROSITE" id="PS50145">
    <property type="entry name" value="ZF_TRAF"/>
    <property type="match status" value="1"/>
</dbReference>
<gene>
    <name evidence="7" type="ORF">QJS10_CPA10g01037</name>
</gene>
<accession>A0AAV9E407</accession>
<evidence type="ECO:0000313" key="7">
    <source>
        <dbReference type="EMBL" id="KAK1306832.1"/>
    </source>
</evidence>
<evidence type="ECO:0000259" key="6">
    <source>
        <dbReference type="PROSITE" id="PS50145"/>
    </source>
</evidence>
<comment type="caution">
    <text evidence="7">The sequence shown here is derived from an EMBL/GenBank/DDBJ whole genome shotgun (WGS) entry which is preliminary data.</text>
</comment>
<proteinExistence type="predicted"/>
<reference evidence="7" key="1">
    <citation type="journal article" date="2023" name="Nat. Commun.">
        <title>Diploid and tetraploid genomes of Acorus and the evolution of monocots.</title>
        <authorList>
            <person name="Ma L."/>
            <person name="Liu K.W."/>
            <person name="Li Z."/>
            <person name="Hsiao Y.Y."/>
            <person name="Qi Y."/>
            <person name="Fu T."/>
            <person name="Tang G.D."/>
            <person name="Zhang D."/>
            <person name="Sun W.H."/>
            <person name="Liu D.K."/>
            <person name="Li Y."/>
            <person name="Chen G.Z."/>
            <person name="Liu X.D."/>
            <person name="Liao X.Y."/>
            <person name="Jiang Y.T."/>
            <person name="Yu X."/>
            <person name="Hao Y."/>
            <person name="Huang J."/>
            <person name="Zhao X.W."/>
            <person name="Ke S."/>
            <person name="Chen Y.Y."/>
            <person name="Wu W.L."/>
            <person name="Hsu J.L."/>
            <person name="Lin Y.F."/>
            <person name="Huang M.D."/>
            <person name="Li C.Y."/>
            <person name="Huang L."/>
            <person name="Wang Z.W."/>
            <person name="Zhao X."/>
            <person name="Zhong W.Y."/>
            <person name="Peng D.H."/>
            <person name="Ahmad S."/>
            <person name="Lan S."/>
            <person name="Zhang J.S."/>
            <person name="Tsai W.C."/>
            <person name="Van de Peer Y."/>
            <person name="Liu Z.J."/>
        </authorList>
    </citation>
    <scope>NUCLEOTIDE SEQUENCE</scope>
    <source>
        <strain evidence="7">CP</strain>
    </source>
</reference>
<protein>
    <recommendedName>
        <fullName evidence="6">TRAF-type domain-containing protein</fullName>
    </recommendedName>
</protein>
<keyword evidence="2 4" id="KW-0863">Zinc-finger</keyword>
<evidence type="ECO:0000256" key="1">
    <source>
        <dbReference type="ARBA" id="ARBA00022723"/>
    </source>
</evidence>
<evidence type="ECO:0000256" key="4">
    <source>
        <dbReference type="PROSITE-ProRule" id="PRU00207"/>
    </source>
</evidence>
<dbReference type="EMBL" id="JAUJYO010000010">
    <property type="protein sequence ID" value="KAK1306832.1"/>
    <property type="molecule type" value="Genomic_DNA"/>
</dbReference>
<reference evidence="7" key="2">
    <citation type="submission" date="2023-06" db="EMBL/GenBank/DDBJ databases">
        <authorList>
            <person name="Ma L."/>
            <person name="Liu K.-W."/>
            <person name="Li Z."/>
            <person name="Hsiao Y.-Y."/>
            <person name="Qi Y."/>
            <person name="Fu T."/>
            <person name="Tang G."/>
            <person name="Zhang D."/>
            <person name="Sun W.-H."/>
            <person name="Liu D.-K."/>
            <person name="Li Y."/>
            <person name="Chen G.-Z."/>
            <person name="Liu X.-D."/>
            <person name="Liao X.-Y."/>
            <person name="Jiang Y.-T."/>
            <person name="Yu X."/>
            <person name="Hao Y."/>
            <person name="Huang J."/>
            <person name="Zhao X.-W."/>
            <person name="Ke S."/>
            <person name="Chen Y.-Y."/>
            <person name="Wu W.-L."/>
            <person name="Hsu J.-L."/>
            <person name="Lin Y.-F."/>
            <person name="Huang M.-D."/>
            <person name="Li C.-Y."/>
            <person name="Huang L."/>
            <person name="Wang Z.-W."/>
            <person name="Zhao X."/>
            <person name="Zhong W.-Y."/>
            <person name="Peng D.-H."/>
            <person name="Ahmad S."/>
            <person name="Lan S."/>
            <person name="Zhang J.-S."/>
            <person name="Tsai W.-C."/>
            <person name="Van De Peer Y."/>
            <person name="Liu Z.-J."/>
        </authorList>
    </citation>
    <scope>NUCLEOTIDE SEQUENCE</scope>
    <source>
        <strain evidence="7">CP</strain>
        <tissue evidence="7">Leaves</tissue>
    </source>
</reference>
<keyword evidence="3 4" id="KW-0862">Zinc</keyword>
<sequence length="374" mass="42680">MMMDFPVSDTNLEAAKQDELSFECDNYDLELVHKVAQFLLMGLASASVDNTKGNLFRGPASVAIDLRKEMVEYLIQRSEAYVSETVIEEGNADVETSGDPAEVISGFIDDFSSSKRNLFSRVSGWVLSEMREDSIDDFMQEMEMKGFWAVDIREAIVRTLLKNIDYMNHFHCGMKFNRAEELEEHKSRCDFRPLSCNNEGCKAKVCAIYGNKHDLVCPYKVLPCEQNCLQRIMRRDMDRHCITVCPMKLVNCPFYQVGCQSSFPQCTTEKHCSEFIHSHLLFILQVIHKQEASMDELKQRVQLLEKSQSLSDLSEALDVRSLTLAVKEQETKMKTLERDLSKKSKESGNVSKQVSELQRQVQSLQKRVGDGSSS</sequence>
<dbReference type="Proteomes" id="UP001180020">
    <property type="component" value="Unassembled WGS sequence"/>
</dbReference>
<dbReference type="AlphaFoldDB" id="A0AAV9E407"/>
<feature type="zinc finger region" description="TRAF-type" evidence="4">
    <location>
        <begin position="213"/>
        <end position="264"/>
    </location>
</feature>
<dbReference type="Pfam" id="PF02176">
    <property type="entry name" value="zf-TRAF"/>
    <property type="match status" value="1"/>
</dbReference>
<evidence type="ECO:0000313" key="8">
    <source>
        <dbReference type="Proteomes" id="UP001180020"/>
    </source>
</evidence>
<feature type="compositionally biased region" description="Basic and acidic residues" evidence="5">
    <location>
        <begin position="335"/>
        <end position="346"/>
    </location>
</feature>
<dbReference type="Gene3D" id="3.30.40.10">
    <property type="entry name" value="Zinc/RING finger domain, C3HC4 (zinc finger)"/>
    <property type="match status" value="1"/>
</dbReference>
<evidence type="ECO:0000256" key="5">
    <source>
        <dbReference type="SAM" id="MobiDB-lite"/>
    </source>
</evidence>
<dbReference type="PANTHER" id="PTHR10131:SF161">
    <property type="entry name" value="F26K24.24 PROTEIN"/>
    <property type="match status" value="1"/>
</dbReference>